<evidence type="ECO:0000313" key="2">
    <source>
        <dbReference type="Proteomes" id="UP000814033"/>
    </source>
</evidence>
<proteinExistence type="predicted"/>
<reference evidence="1" key="2">
    <citation type="journal article" date="2022" name="New Phytol.">
        <title>Evolutionary transition to the ectomycorrhizal habit in the genomes of a hyperdiverse lineage of mushroom-forming fungi.</title>
        <authorList>
            <person name="Looney B."/>
            <person name="Miyauchi S."/>
            <person name="Morin E."/>
            <person name="Drula E."/>
            <person name="Courty P.E."/>
            <person name="Kohler A."/>
            <person name="Kuo A."/>
            <person name="LaButti K."/>
            <person name="Pangilinan J."/>
            <person name="Lipzen A."/>
            <person name="Riley R."/>
            <person name="Andreopoulos W."/>
            <person name="He G."/>
            <person name="Johnson J."/>
            <person name="Nolan M."/>
            <person name="Tritt A."/>
            <person name="Barry K.W."/>
            <person name="Grigoriev I.V."/>
            <person name="Nagy L.G."/>
            <person name="Hibbett D."/>
            <person name="Henrissat B."/>
            <person name="Matheny P.B."/>
            <person name="Labbe J."/>
            <person name="Martin F.M."/>
        </authorList>
    </citation>
    <scope>NUCLEOTIDE SEQUENCE</scope>
    <source>
        <strain evidence="1">FP105234-sp</strain>
    </source>
</reference>
<protein>
    <submittedName>
        <fullName evidence="1">NAD-P-binding protein</fullName>
    </submittedName>
</protein>
<sequence>MSTQLILVLGATGAQGIAVIDALLAPAADGSPSPYSVRAVTRDPAGKRAQSLAAKGVEVLKGMSYTNDLASIAAALQGVYGAWVNTDGFTIGEQREIFTGMRTFELAKHAGVRHFVWSGLDYVTKKGGYNPLYRIEHYDAKGRVADWLKAQPSVVSDDELSWSVVTTAPYLEMLNVGVMGPLNVRDDGTVVFANPIENGKAPFIALADVGYFARYTFDHREATSAQELEIISEMVGYEHLVETFTKVTGRKAVFKRQTIEEWLENYADPERLVAADAGPGSTTWAQNFSGFWRVFRDNVITRDEAWNRKVNPNGYTLEKWMRETNYDGTLRGDILKMSEDNKAVSANFAKIKTL</sequence>
<comment type="caution">
    <text evidence="1">The sequence shown here is derived from an EMBL/GenBank/DDBJ whole genome shotgun (WGS) entry which is preliminary data.</text>
</comment>
<accession>A0ACB8RPJ2</accession>
<organism evidence="1 2">
    <name type="scientific">Auriscalpium vulgare</name>
    <dbReference type="NCBI Taxonomy" id="40419"/>
    <lineage>
        <taxon>Eukaryota</taxon>
        <taxon>Fungi</taxon>
        <taxon>Dikarya</taxon>
        <taxon>Basidiomycota</taxon>
        <taxon>Agaricomycotina</taxon>
        <taxon>Agaricomycetes</taxon>
        <taxon>Russulales</taxon>
        <taxon>Auriscalpiaceae</taxon>
        <taxon>Auriscalpium</taxon>
    </lineage>
</organism>
<gene>
    <name evidence="1" type="ORF">FA95DRAFT_1494963</name>
</gene>
<reference evidence="1" key="1">
    <citation type="submission" date="2021-02" db="EMBL/GenBank/DDBJ databases">
        <authorList>
            <consortium name="DOE Joint Genome Institute"/>
            <person name="Ahrendt S."/>
            <person name="Looney B.P."/>
            <person name="Miyauchi S."/>
            <person name="Morin E."/>
            <person name="Drula E."/>
            <person name="Courty P.E."/>
            <person name="Chicoki N."/>
            <person name="Fauchery L."/>
            <person name="Kohler A."/>
            <person name="Kuo A."/>
            <person name="Labutti K."/>
            <person name="Pangilinan J."/>
            <person name="Lipzen A."/>
            <person name="Riley R."/>
            <person name="Andreopoulos W."/>
            <person name="He G."/>
            <person name="Johnson J."/>
            <person name="Barry K.W."/>
            <person name="Grigoriev I.V."/>
            <person name="Nagy L."/>
            <person name="Hibbett D."/>
            <person name="Henrissat B."/>
            <person name="Matheny P.B."/>
            <person name="Labbe J."/>
            <person name="Martin F."/>
        </authorList>
    </citation>
    <scope>NUCLEOTIDE SEQUENCE</scope>
    <source>
        <strain evidence="1">FP105234-sp</strain>
    </source>
</reference>
<name>A0ACB8RPJ2_9AGAM</name>
<dbReference type="EMBL" id="MU275940">
    <property type="protein sequence ID" value="KAI0045837.1"/>
    <property type="molecule type" value="Genomic_DNA"/>
</dbReference>
<evidence type="ECO:0000313" key="1">
    <source>
        <dbReference type="EMBL" id="KAI0045837.1"/>
    </source>
</evidence>
<dbReference type="Proteomes" id="UP000814033">
    <property type="component" value="Unassembled WGS sequence"/>
</dbReference>
<keyword evidence="2" id="KW-1185">Reference proteome</keyword>